<dbReference type="OrthoDB" id="5678283at2"/>
<dbReference type="Pfam" id="PF23571">
    <property type="entry name" value="GH3_M"/>
    <property type="match status" value="1"/>
</dbReference>
<sequence length="502" mass="58128">MPLSIINSFASWVLKQRIHQIELFLKYPNEVQEELLHNLLLAAENTIVGKQYDFASINSYKTFSERLPIATYEELQPLIERTRQGEQNVFWETPIKWFAKSSGTTNAKSKFIPVSNEALEDCHYKGSKDLLCLYLNNNEDSELFLGKSLRLGGSSQIYENNNTFFGDLSAILIENMPIWAEFSSTPSNKTSLMSEWETKIAAIINETKNENVTSFAGVPSWMLVLMNRVLEDSGKRNLFEIWPNLEVYFHGGVSFSPYREQYKNILPKKDFKYYEIYNASEGFFAIQDLNNSSDLLLMLDYGIFYEFIPMETFGKPEQKVIRLADVELDKNYAIVITTNSGLWRYLIGDTVRFTSLNPYRIRVTGRTKHHINVFGEELMVENTDQAIAKACQLTNTEVIDYTVAPIFMQDKEKGAHEWMIEFKKKPADVGLFQKALDETLQSLNSDYEAKRYNNMTLNPLVINVARENLFYDWLKEKDKLGGQHKIPRLSNQRDYLEQLKAM</sequence>
<reference evidence="3 5" key="1">
    <citation type="submission" date="2014-07" db="EMBL/GenBank/DDBJ databases">
        <title>Genome of Flavobacterium hydatis DSM 2063.</title>
        <authorList>
            <person name="Pipes S.E."/>
            <person name="Stropko S.J."/>
            <person name="Newman J.D."/>
        </authorList>
    </citation>
    <scope>NUCLEOTIDE SEQUENCE [LARGE SCALE GENOMIC DNA]</scope>
    <source>
        <strain evidence="3 5">DSM 2063</strain>
    </source>
</reference>
<evidence type="ECO:0000313" key="3">
    <source>
        <dbReference type="EMBL" id="KFF19870.1"/>
    </source>
</evidence>
<protein>
    <recommendedName>
        <fullName evidence="7">GH3 auxin-responsive promoter</fullName>
    </recommendedName>
</protein>
<dbReference type="AlphaFoldDB" id="A0A086AT56"/>
<gene>
    <name evidence="4" type="ORF">B0A62_18000</name>
    <name evidence="3" type="ORF">IW20_01695</name>
</gene>
<dbReference type="EMBL" id="MUGY01000025">
    <property type="protein sequence ID" value="OXA91566.1"/>
    <property type="molecule type" value="Genomic_DNA"/>
</dbReference>
<feature type="domain" description="GH3 middle" evidence="1">
    <location>
        <begin position="297"/>
        <end position="366"/>
    </location>
</feature>
<proteinExistence type="predicted"/>
<evidence type="ECO:0000259" key="1">
    <source>
        <dbReference type="Pfam" id="PF23571"/>
    </source>
</evidence>
<dbReference type="STRING" id="991.IW20_01695"/>
<evidence type="ECO:0000313" key="6">
    <source>
        <dbReference type="Proteomes" id="UP000198424"/>
    </source>
</evidence>
<dbReference type="InterPro" id="IPR004993">
    <property type="entry name" value="GH3"/>
</dbReference>
<dbReference type="InterPro" id="IPR055378">
    <property type="entry name" value="GH3_C"/>
</dbReference>
<evidence type="ECO:0008006" key="7">
    <source>
        <dbReference type="Google" id="ProtNLM"/>
    </source>
</evidence>
<evidence type="ECO:0000313" key="4">
    <source>
        <dbReference type="EMBL" id="OXA91566.1"/>
    </source>
</evidence>
<dbReference type="RefSeq" id="WP_035617924.1">
    <property type="nucleotide sequence ID" value="NZ_JBEWQG010000009.1"/>
</dbReference>
<feature type="domain" description="GH3 C-terminal" evidence="2">
    <location>
        <begin position="381"/>
        <end position="493"/>
    </location>
</feature>
<comment type="caution">
    <text evidence="3">The sequence shown here is derived from an EMBL/GenBank/DDBJ whole genome shotgun (WGS) entry which is preliminary data.</text>
</comment>
<reference evidence="4 6" key="2">
    <citation type="submission" date="2016-11" db="EMBL/GenBank/DDBJ databases">
        <title>Whole genomes of Flavobacteriaceae.</title>
        <authorList>
            <person name="Stine C."/>
            <person name="Li C."/>
            <person name="Tadesse D."/>
        </authorList>
    </citation>
    <scope>NUCLEOTIDE SEQUENCE [LARGE SCALE GENOMIC DNA]</scope>
    <source>
        <strain evidence="4 6">ATCC 29551</strain>
    </source>
</reference>
<dbReference type="Proteomes" id="UP000198424">
    <property type="component" value="Unassembled WGS sequence"/>
</dbReference>
<accession>A0A086AT56</accession>
<organism evidence="3 5">
    <name type="scientific">Flavobacterium hydatis</name>
    <name type="common">Cytophaga aquatilis</name>
    <dbReference type="NCBI Taxonomy" id="991"/>
    <lineage>
        <taxon>Bacteria</taxon>
        <taxon>Pseudomonadati</taxon>
        <taxon>Bacteroidota</taxon>
        <taxon>Flavobacteriia</taxon>
        <taxon>Flavobacteriales</taxon>
        <taxon>Flavobacteriaceae</taxon>
        <taxon>Flavobacterium</taxon>
    </lineage>
</organism>
<dbReference type="Proteomes" id="UP000028712">
    <property type="component" value="Unassembled WGS sequence"/>
</dbReference>
<keyword evidence="6" id="KW-1185">Reference proteome</keyword>
<name>A0A086AT56_FLAHY</name>
<evidence type="ECO:0000313" key="5">
    <source>
        <dbReference type="Proteomes" id="UP000028712"/>
    </source>
</evidence>
<dbReference type="PANTHER" id="PTHR31901">
    <property type="entry name" value="GH3 DOMAIN-CONTAINING PROTEIN"/>
    <property type="match status" value="1"/>
</dbReference>
<dbReference type="Pfam" id="PF03321">
    <property type="entry name" value="GH3"/>
    <property type="match status" value="1"/>
</dbReference>
<evidence type="ECO:0000259" key="2">
    <source>
        <dbReference type="Pfam" id="PF23572"/>
    </source>
</evidence>
<dbReference type="Pfam" id="PF23572">
    <property type="entry name" value="GH3_C"/>
    <property type="match status" value="1"/>
</dbReference>
<dbReference type="eggNOG" id="COG1541">
    <property type="taxonomic scope" value="Bacteria"/>
</dbReference>
<dbReference type="GO" id="GO:0016881">
    <property type="term" value="F:acid-amino acid ligase activity"/>
    <property type="evidence" value="ECO:0007669"/>
    <property type="project" value="TreeGrafter"/>
</dbReference>
<dbReference type="GO" id="GO:0005737">
    <property type="term" value="C:cytoplasm"/>
    <property type="evidence" value="ECO:0007669"/>
    <property type="project" value="TreeGrafter"/>
</dbReference>
<dbReference type="EMBL" id="JPRM01000002">
    <property type="protein sequence ID" value="KFF19870.1"/>
    <property type="molecule type" value="Genomic_DNA"/>
</dbReference>
<dbReference type="InterPro" id="IPR055377">
    <property type="entry name" value="GH3_M"/>
</dbReference>
<dbReference type="PANTHER" id="PTHR31901:SF9">
    <property type="entry name" value="GH3 DOMAIN-CONTAINING PROTEIN"/>
    <property type="match status" value="1"/>
</dbReference>